<dbReference type="Proteomes" id="UP001205965">
    <property type="component" value="Unassembled WGS sequence"/>
</dbReference>
<evidence type="ECO:0000313" key="8">
    <source>
        <dbReference type="EMBL" id="MCS5478382.1"/>
    </source>
</evidence>
<dbReference type="InterPro" id="IPR036396">
    <property type="entry name" value="Cyt_P450_sf"/>
</dbReference>
<keyword evidence="5 7" id="KW-0408">Iron</keyword>
<evidence type="ECO:0000256" key="2">
    <source>
        <dbReference type="ARBA" id="ARBA00022617"/>
    </source>
</evidence>
<evidence type="ECO:0000256" key="4">
    <source>
        <dbReference type="ARBA" id="ARBA00023002"/>
    </source>
</evidence>
<dbReference type="PROSITE" id="PS00086">
    <property type="entry name" value="CYTOCHROME_P450"/>
    <property type="match status" value="1"/>
</dbReference>
<dbReference type="InterPro" id="IPR001128">
    <property type="entry name" value="Cyt_P450"/>
</dbReference>
<proteinExistence type="inferred from homology"/>
<dbReference type="EMBL" id="JANWTC010000001">
    <property type="protein sequence ID" value="MCS5478382.1"/>
    <property type="molecule type" value="Genomic_DNA"/>
</dbReference>
<evidence type="ECO:0000256" key="5">
    <source>
        <dbReference type="ARBA" id="ARBA00023004"/>
    </source>
</evidence>
<dbReference type="InterPro" id="IPR017972">
    <property type="entry name" value="Cyt_P450_CS"/>
</dbReference>
<dbReference type="PANTHER" id="PTHR46696">
    <property type="entry name" value="P450, PUTATIVE (EUROFUNG)-RELATED"/>
    <property type="match status" value="1"/>
</dbReference>
<evidence type="ECO:0000256" key="3">
    <source>
        <dbReference type="ARBA" id="ARBA00022723"/>
    </source>
</evidence>
<keyword evidence="4 7" id="KW-0560">Oxidoreductase</keyword>
<organism evidence="8 9">
    <name type="scientific">Corynebacterium lemuris</name>
    <dbReference type="NCBI Taxonomy" id="1859292"/>
    <lineage>
        <taxon>Bacteria</taxon>
        <taxon>Bacillati</taxon>
        <taxon>Actinomycetota</taxon>
        <taxon>Actinomycetes</taxon>
        <taxon>Mycobacteriales</taxon>
        <taxon>Corynebacteriaceae</taxon>
        <taxon>Corynebacterium</taxon>
    </lineage>
</organism>
<dbReference type="PRINTS" id="PR00359">
    <property type="entry name" value="BP450"/>
</dbReference>
<comment type="caution">
    <text evidence="8">The sequence shown here is derived from an EMBL/GenBank/DDBJ whole genome shotgun (WGS) entry which is preliminary data.</text>
</comment>
<evidence type="ECO:0000313" key="9">
    <source>
        <dbReference type="Proteomes" id="UP001205965"/>
    </source>
</evidence>
<dbReference type="SUPFAM" id="SSF48264">
    <property type="entry name" value="Cytochrome P450"/>
    <property type="match status" value="1"/>
</dbReference>
<keyword evidence="9" id="KW-1185">Reference proteome</keyword>
<dbReference type="Pfam" id="PF00067">
    <property type="entry name" value="p450"/>
    <property type="match status" value="1"/>
</dbReference>
<name>A0ABT2FT31_9CORY</name>
<dbReference type="Gene3D" id="1.10.630.10">
    <property type="entry name" value="Cytochrome P450"/>
    <property type="match status" value="1"/>
</dbReference>
<keyword evidence="6 7" id="KW-0503">Monooxygenase</keyword>
<reference evidence="8 9" key="1">
    <citation type="submission" date="2022-08" db="EMBL/GenBank/DDBJ databases">
        <title>YIM 101645 draft genome.</title>
        <authorList>
            <person name="Chen X."/>
        </authorList>
    </citation>
    <scope>NUCLEOTIDE SEQUENCE [LARGE SCALE GENOMIC DNA]</scope>
    <source>
        <strain evidence="8 9">YIM 101645</strain>
    </source>
</reference>
<keyword evidence="2 7" id="KW-0349">Heme</keyword>
<protein>
    <submittedName>
        <fullName evidence="8">Cytochrome P450</fullName>
    </submittedName>
</protein>
<evidence type="ECO:0000256" key="1">
    <source>
        <dbReference type="ARBA" id="ARBA00010617"/>
    </source>
</evidence>
<dbReference type="InterPro" id="IPR002397">
    <property type="entry name" value="Cyt_P450_B"/>
</dbReference>
<dbReference type="PANTHER" id="PTHR46696:SF6">
    <property type="entry name" value="P450, PUTATIVE (EUROFUNG)-RELATED"/>
    <property type="match status" value="1"/>
</dbReference>
<dbReference type="RefSeq" id="WP_259426401.1">
    <property type="nucleotide sequence ID" value="NZ_JANWTC010000001.1"/>
</dbReference>
<keyword evidence="3 7" id="KW-0479">Metal-binding</keyword>
<gene>
    <name evidence="8" type="ORF">NYP18_01800</name>
</gene>
<comment type="similarity">
    <text evidence="1 7">Belongs to the cytochrome P450 family.</text>
</comment>
<evidence type="ECO:0000256" key="7">
    <source>
        <dbReference type="RuleBase" id="RU000461"/>
    </source>
</evidence>
<sequence>MSTHPETLTQIPPYSHELNWPEDLAPYRVIDEDGSQGNPYRHYAWMRENAPVMRAATPGADVWFLTRYEDVRKALRAPKIFSSEVIQPVPLTFLTLFDAPNHARLRKVVARAFTPKAVGIMEDRIREVGTGLLEKMIKKGGGDAVADYTLQLSIATISGILDVPAADIGKMKFWSDEIFTFFAQLARNAPGNETAEESTKEFLAYLLNNLERLYQEESEAVGGHIARMWKEGLLNDKEASELCSFMFVAGHDTTTLLMAAAFLQFHESPDLLSRLRNNPEDIKKFVEELARFRGPIHRTVRRTTEAVEVAGVTIPKDAVVRLMVAAANRDHEKFPDGDVFNMDRETDGHFGFGHGVHSCVGAPLARLETTVTVELLSSMVEKIELDPEGVIEYAHGNNISNGTEKLPVRLYARDRALVG</sequence>
<accession>A0ABT2FT31</accession>
<evidence type="ECO:0000256" key="6">
    <source>
        <dbReference type="ARBA" id="ARBA00023033"/>
    </source>
</evidence>